<reference evidence="1" key="1">
    <citation type="submission" date="2015-11" db="EMBL/GenBank/DDBJ databases">
        <title>De novo transcriptome assembly of four potential Pierce s Disease insect vectors from Arizona vineyards.</title>
        <authorList>
            <person name="Tassone E.E."/>
        </authorList>
    </citation>
    <scope>NUCLEOTIDE SEQUENCE</scope>
</reference>
<name>A0A1B6LTN6_9HEMI</name>
<gene>
    <name evidence="1" type="ORF">g.34741</name>
</gene>
<dbReference type="EMBL" id="GEBQ01012953">
    <property type="protein sequence ID" value="JAT27024.1"/>
    <property type="molecule type" value="Transcribed_RNA"/>
</dbReference>
<organism evidence="1">
    <name type="scientific">Graphocephala atropunctata</name>
    <dbReference type="NCBI Taxonomy" id="36148"/>
    <lineage>
        <taxon>Eukaryota</taxon>
        <taxon>Metazoa</taxon>
        <taxon>Ecdysozoa</taxon>
        <taxon>Arthropoda</taxon>
        <taxon>Hexapoda</taxon>
        <taxon>Insecta</taxon>
        <taxon>Pterygota</taxon>
        <taxon>Neoptera</taxon>
        <taxon>Paraneoptera</taxon>
        <taxon>Hemiptera</taxon>
        <taxon>Auchenorrhyncha</taxon>
        <taxon>Membracoidea</taxon>
        <taxon>Cicadellidae</taxon>
        <taxon>Cicadellinae</taxon>
        <taxon>Cicadellini</taxon>
        <taxon>Graphocephala</taxon>
    </lineage>
</organism>
<feature type="non-terminal residue" evidence="1">
    <location>
        <position position="213"/>
    </location>
</feature>
<sequence>ESSCDRVECDTGYHCKEGYCVEIPPVDHECAYTPCETGTYCLDGKCYPIPTCTGYECCPGEECILEDVECFTSPCPPIPTCVPIIKESCCDEVKCEDGYTCEDGYCVEIPPVDHQCAYTLCETGTYCLDGKCYPIPTCNGYECCPGEECILEDVECFTSPCPPIPTCVPIIKESCCDEDKCEDGYICEDGYCVETPPVDHQCAYTLCETGTYC</sequence>
<accession>A0A1B6LTN6</accession>
<protein>
    <submittedName>
        <fullName evidence="1">Uncharacterized protein</fullName>
    </submittedName>
</protein>
<feature type="non-terminal residue" evidence="1">
    <location>
        <position position="1"/>
    </location>
</feature>
<dbReference type="AlphaFoldDB" id="A0A1B6LTN6"/>
<evidence type="ECO:0000313" key="1">
    <source>
        <dbReference type="EMBL" id="JAT27024.1"/>
    </source>
</evidence>
<proteinExistence type="predicted"/>